<protein>
    <recommendedName>
        <fullName evidence="4">Pre-mRNA splicing factor</fullName>
    </recommendedName>
</protein>
<evidence type="ECO:0000256" key="1">
    <source>
        <dbReference type="SAM" id="Phobius"/>
    </source>
</evidence>
<feature type="transmembrane region" description="Helical" evidence="1">
    <location>
        <begin position="84"/>
        <end position="105"/>
    </location>
</feature>
<dbReference type="EMBL" id="MTYI01000023">
    <property type="protein sequence ID" value="PNP57995.1"/>
    <property type="molecule type" value="Genomic_DNA"/>
</dbReference>
<evidence type="ECO:0000313" key="2">
    <source>
        <dbReference type="EMBL" id="PNP57995.1"/>
    </source>
</evidence>
<keyword evidence="1" id="KW-0812">Transmembrane</keyword>
<dbReference type="AlphaFoldDB" id="A0A2K0UJS3"/>
<dbReference type="Gene3D" id="1.20.140.150">
    <property type="match status" value="1"/>
</dbReference>
<comment type="caution">
    <text evidence="2">The sequence shown here is derived from an EMBL/GenBank/DDBJ whole genome shotgun (WGS) entry which is preliminary data.</text>
</comment>
<evidence type="ECO:0000313" key="3">
    <source>
        <dbReference type="Proteomes" id="UP000236290"/>
    </source>
</evidence>
<dbReference type="OrthoDB" id="61370at2759"/>
<proteinExistence type="predicted"/>
<sequence length="198" mass="21710">MTRVYVYTAGLVAFVAVTAMIIASVSEPNWVSYSVTTTKGETLEKHIGLHKSCSSLDDPHCRDFPSTELCQYGERYFCSMWRTVGFMASFVIVLCLASLIAFALVMGGGKYRRESGWPFVAALLTLVSVVEFTIISIVAYLYDHDDQFTVPGWNLDVSWYLGTVSAALSLVTAGGLAVSAYLLPPEEGYEFLNDPVNA</sequence>
<feature type="transmembrane region" description="Helical" evidence="1">
    <location>
        <begin position="5"/>
        <end position="25"/>
    </location>
</feature>
<keyword evidence="1" id="KW-0472">Membrane</keyword>
<feature type="transmembrane region" description="Helical" evidence="1">
    <location>
        <begin position="157"/>
        <end position="183"/>
    </location>
</feature>
<gene>
    <name evidence="2" type="ORF">THARTR1_02153</name>
</gene>
<dbReference type="Proteomes" id="UP000236290">
    <property type="component" value="Unassembled WGS sequence"/>
</dbReference>
<reference evidence="2 3" key="1">
    <citation type="submission" date="2017-02" db="EMBL/GenBank/DDBJ databases">
        <title>Genomes of Trichoderma spp. with biocontrol activity.</title>
        <authorList>
            <person name="Gardiner D."/>
            <person name="Kazan K."/>
            <person name="Vos C."/>
            <person name="Harvey P."/>
        </authorList>
    </citation>
    <scope>NUCLEOTIDE SEQUENCE [LARGE SCALE GENOMIC DNA]</scope>
    <source>
        <strain evidence="2 3">Tr1</strain>
    </source>
</reference>
<organism evidence="2 3">
    <name type="scientific">Trichoderma harzianum</name>
    <name type="common">Hypocrea lixii</name>
    <dbReference type="NCBI Taxonomy" id="5544"/>
    <lineage>
        <taxon>Eukaryota</taxon>
        <taxon>Fungi</taxon>
        <taxon>Dikarya</taxon>
        <taxon>Ascomycota</taxon>
        <taxon>Pezizomycotina</taxon>
        <taxon>Sordariomycetes</taxon>
        <taxon>Hypocreomycetidae</taxon>
        <taxon>Hypocreales</taxon>
        <taxon>Hypocreaceae</taxon>
        <taxon>Trichoderma</taxon>
    </lineage>
</organism>
<name>A0A2K0UJS3_TRIHA</name>
<evidence type="ECO:0008006" key="4">
    <source>
        <dbReference type="Google" id="ProtNLM"/>
    </source>
</evidence>
<accession>A0A2K0UJS3</accession>
<feature type="transmembrane region" description="Helical" evidence="1">
    <location>
        <begin position="117"/>
        <end position="142"/>
    </location>
</feature>
<keyword evidence="1" id="KW-1133">Transmembrane helix</keyword>